<gene>
    <name evidence="2" type="ORF">LTR25_006836</name>
</gene>
<protein>
    <recommendedName>
        <fullName evidence="4">BTB domain-containing protein</fullName>
    </recommendedName>
</protein>
<reference evidence="2 3" key="1">
    <citation type="submission" date="2023-06" db="EMBL/GenBank/DDBJ databases">
        <title>Black Yeasts Isolated from many extreme environments.</title>
        <authorList>
            <person name="Coleine C."/>
            <person name="Stajich J.E."/>
            <person name="Selbmann L."/>
        </authorList>
    </citation>
    <scope>NUCLEOTIDE SEQUENCE [LARGE SCALE GENOMIC DNA]</scope>
    <source>
        <strain evidence="2 3">CCFEE 5887</strain>
    </source>
</reference>
<comment type="caution">
    <text evidence="2">The sequence shown here is derived from an EMBL/GenBank/DDBJ whole genome shotgun (WGS) entry which is preliminary data.</text>
</comment>
<evidence type="ECO:0000256" key="1">
    <source>
        <dbReference type="SAM" id="MobiDB-lite"/>
    </source>
</evidence>
<evidence type="ECO:0008006" key="4">
    <source>
        <dbReference type="Google" id="ProtNLM"/>
    </source>
</evidence>
<dbReference type="Proteomes" id="UP001345827">
    <property type="component" value="Unassembled WGS sequence"/>
</dbReference>
<feature type="compositionally biased region" description="Acidic residues" evidence="1">
    <location>
        <begin position="277"/>
        <end position="290"/>
    </location>
</feature>
<evidence type="ECO:0000313" key="3">
    <source>
        <dbReference type="Proteomes" id="UP001345827"/>
    </source>
</evidence>
<accession>A0AAV9Q555</accession>
<name>A0AAV9Q555_9PEZI</name>
<evidence type="ECO:0000313" key="2">
    <source>
        <dbReference type="EMBL" id="KAK5533856.1"/>
    </source>
</evidence>
<proteinExistence type="predicted"/>
<feature type="compositionally biased region" description="Acidic residues" evidence="1">
    <location>
        <begin position="305"/>
        <end position="326"/>
    </location>
</feature>
<feature type="region of interest" description="Disordered" evidence="1">
    <location>
        <begin position="394"/>
        <end position="464"/>
    </location>
</feature>
<organism evidence="2 3">
    <name type="scientific">Vermiconidia calcicola</name>
    <dbReference type="NCBI Taxonomy" id="1690605"/>
    <lineage>
        <taxon>Eukaryota</taxon>
        <taxon>Fungi</taxon>
        <taxon>Dikarya</taxon>
        <taxon>Ascomycota</taxon>
        <taxon>Pezizomycotina</taxon>
        <taxon>Dothideomycetes</taxon>
        <taxon>Dothideomycetidae</taxon>
        <taxon>Mycosphaerellales</taxon>
        <taxon>Extremaceae</taxon>
        <taxon>Vermiconidia</taxon>
    </lineage>
</organism>
<feature type="compositionally biased region" description="Low complexity" evidence="1">
    <location>
        <begin position="292"/>
        <end position="304"/>
    </location>
</feature>
<feature type="region of interest" description="Disordered" evidence="1">
    <location>
        <begin position="237"/>
        <end position="353"/>
    </location>
</feature>
<dbReference type="EMBL" id="JAXLQG010000012">
    <property type="protein sequence ID" value="KAK5533856.1"/>
    <property type="molecule type" value="Genomic_DNA"/>
</dbReference>
<sequence length="464" mass="49943">MDTQQRRLYIQWCQSQRVSLSVFKPDGETEAFLVPGELLRRRSRTFRESLTCYVSGMPIHDTSVETLEDFFLWTMSPQPHIDERASFDQAVKLGIFASKYEIPALSNQITDMIRSNLASNEWKLQASIADEVYEAVPAGGPLREVVRAALGQLPKSITTDLGEGGREEWKATILKHAQLAWDYIEASGSEWTKQAYLTGVCRFHDHEGMGYQNGLSAPCDGCAYAQDECFPRVDQETPAEMNPVDPSTEVPAETAPSSDETFHTAEESSAPQPALESIEEESAPTEEPEPEPAVAEEGFETPIPEVEEAAIEEYPPEPAVEAEPDAVEEKPADNVFQWADEEPAPSEANEVPASEVTDVAASELGGIAPSEVSGVGSSVSNGSNGSVISPTLAKEMNGAAGPESVIEEEAADVPVGAAGASANGNGNGHLTEEKGAQATVVESESSSKKKKKKKNRGNSVSQVK</sequence>
<keyword evidence="3" id="KW-1185">Reference proteome</keyword>
<dbReference type="AlphaFoldDB" id="A0AAV9Q555"/>